<keyword evidence="2" id="KW-1185">Reference proteome</keyword>
<dbReference type="EMBL" id="CM056803">
    <property type="protein sequence ID" value="KAJ8707516.1"/>
    <property type="molecule type" value="Genomic_DNA"/>
</dbReference>
<evidence type="ECO:0000313" key="1">
    <source>
        <dbReference type="EMBL" id="KAJ8707516.1"/>
    </source>
</evidence>
<protein>
    <submittedName>
        <fullName evidence="1">Uncharacterized protein</fullName>
    </submittedName>
</protein>
<proteinExistence type="predicted"/>
<sequence length="194" mass="22351">MEKDFEPADSANLPRVDCFMAARYLATMNKNIPDRKSSPEDCYGDDSIGYVQLHRNEGLCTLKARVNVRPEAHVNVTVIINEIDEELTHIECHDCEAPQNECLHGAAFLLWLHRRSEEPDFPYRESYWRKPKIAQVESKLKFITAKQLSKTKRPLPQIESNPAVFNEFISEAKKRNLDGPLIRYCSAKEDDDKS</sequence>
<accession>A0ACC2Q5U2</accession>
<comment type="caution">
    <text evidence="1">The sequence shown here is derived from an EMBL/GenBank/DDBJ whole genome shotgun (WGS) entry which is preliminary data.</text>
</comment>
<reference evidence="1" key="1">
    <citation type="submission" date="2023-03" db="EMBL/GenBank/DDBJ databases">
        <title>Chromosome-level genomes of two armyworms, Mythimna separata and Mythimna loreyi, provide insights into the biosynthesis and reception of sex pheromones.</title>
        <authorList>
            <person name="Zhao H."/>
        </authorList>
    </citation>
    <scope>NUCLEOTIDE SEQUENCE</scope>
    <source>
        <strain evidence="1">BeijingLab</strain>
    </source>
</reference>
<evidence type="ECO:0000313" key="2">
    <source>
        <dbReference type="Proteomes" id="UP001231649"/>
    </source>
</evidence>
<name>A0ACC2Q5U2_9NEOP</name>
<gene>
    <name evidence="1" type="ORF">PYW08_010768</name>
</gene>
<dbReference type="Proteomes" id="UP001231649">
    <property type="component" value="Chromosome 27"/>
</dbReference>
<organism evidence="1 2">
    <name type="scientific">Mythimna loreyi</name>
    <dbReference type="NCBI Taxonomy" id="667449"/>
    <lineage>
        <taxon>Eukaryota</taxon>
        <taxon>Metazoa</taxon>
        <taxon>Ecdysozoa</taxon>
        <taxon>Arthropoda</taxon>
        <taxon>Hexapoda</taxon>
        <taxon>Insecta</taxon>
        <taxon>Pterygota</taxon>
        <taxon>Neoptera</taxon>
        <taxon>Endopterygota</taxon>
        <taxon>Lepidoptera</taxon>
        <taxon>Glossata</taxon>
        <taxon>Ditrysia</taxon>
        <taxon>Noctuoidea</taxon>
        <taxon>Noctuidae</taxon>
        <taxon>Noctuinae</taxon>
        <taxon>Hadenini</taxon>
        <taxon>Mythimna</taxon>
    </lineage>
</organism>